<feature type="domain" description="CBS" evidence="2">
    <location>
        <begin position="40"/>
        <end position="99"/>
    </location>
</feature>
<dbReference type="OrthoDB" id="5295117at2"/>
<evidence type="ECO:0000313" key="4">
    <source>
        <dbReference type="Proteomes" id="UP000298050"/>
    </source>
</evidence>
<proteinExistence type="predicted"/>
<organism evidence="3 4">
    <name type="scientific">Mangrovimicrobium sediminis</name>
    <dbReference type="NCBI Taxonomy" id="2562682"/>
    <lineage>
        <taxon>Bacteria</taxon>
        <taxon>Pseudomonadati</taxon>
        <taxon>Pseudomonadota</taxon>
        <taxon>Gammaproteobacteria</taxon>
        <taxon>Cellvibrionales</taxon>
        <taxon>Halieaceae</taxon>
        <taxon>Mangrovimicrobium</taxon>
    </lineage>
</organism>
<protein>
    <submittedName>
        <fullName evidence="3">CBS domain-containing protein</fullName>
    </submittedName>
</protein>
<dbReference type="Pfam" id="PF00571">
    <property type="entry name" value="CBS"/>
    <property type="match status" value="1"/>
</dbReference>
<dbReference type="EMBL" id="SRLE01000008">
    <property type="protein sequence ID" value="TGD73031.1"/>
    <property type="molecule type" value="Genomic_DNA"/>
</dbReference>
<dbReference type="Gene3D" id="3.10.580.10">
    <property type="entry name" value="CBS-domain"/>
    <property type="match status" value="2"/>
</dbReference>
<evidence type="ECO:0000259" key="2">
    <source>
        <dbReference type="PROSITE" id="PS51371"/>
    </source>
</evidence>
<dbReference type="SUPFAM" id="SSF54631">
    <property type="entry name" value="CBS-domain pair"/>
    <property type="match status" value="1"/>
</dbReference>
<comment type="caution">
    <text evidence="3">The sequence shown here is derived from an EMBL/GenBank/DDBJ whole genome shotgun (WGS) entry which is preliminary data.</text>
</comment>
<accession>A0A4Z0M0G9</accession>
<dbReference type="AlphaFoldDB" id="A0A4Z0M0G9"/>
<keyword evidence="4" id="KW-1185">Reference proteome</keyword>
<dbReference type="RefSeq" id="WP_135444254.1">
    <property type="nucleotide sequence ID" value="NZ_SRLE01000008.1"/>
</dbReference>
<name>A0A4Z0M0G9_9GAMM</name>
<dbReference type="Proteomes" id="UP000298050">
    <property type="component" value="Unassembled WGS sequence"/>
</dbReference>
<dbReference type="InterPro" id="IPR046342">
    <property type="entry name" value="CBS_dom_sf"/>
</dbReference>
<dbReference type="PROSITE" id="PS51371">
    <property type="entry name" value="CBS"/>
    <property type="match status" value="1"/>
</dbReference>
<evidence type="ECO:0000256" key="1">
    <source>
        <dbReference type="PROSITE-ProRule" id="PRU00703"/>
    </source>
</evidence>
<dbReference type="InterPro" id="IPR000644">
    <property type="entry name" value="CBS_dom"/>
</dbReference>
<keyword evidence="1" id="KW-0129">CBS domain</keyword>
<reference evidence="3 4" key="1">
    <citation type="submission" date="2019-04" db="EMBL/GenBank/DDBJ databases">
        <title>Taxonomy of novel Haliea sp. from mangrove soil of West Coast of India.</title>
        <authorList>
            <person name="Verma A."/>
            <person name="Kumar P."/>
            <person name="Krishnamurthi S."/>
        </authorList>
    </citation>
    <scope>NUCLEOTIDE SEQUENCE [LARGE SCALE GENOMIC DNA]</scope>
    <source>
        <strain evidence="3 4">SAOS-164</strain>
    </source>
</reference>
<gene>
    <name evidence="3" type="ORF">E4634_12150</name>
</gene>
<evidence type="ECO:0000313" key="3">
    <source>
        <dbReference type="EMBL" id="TGD73031.1"/>
    </source>
</evidence>
<sequence>MHRYKSLPTKALADIGLIERPDRADPLTTDSPALAVLTDFTEQQPLMLEQSTPLDEAIALMKRTHARLKLVIDARETFRGIISLADLLSLKVMRASQDTGLGRNDLVVGDIMTPRSSLHAVDYGDLARARIGDLLATMQDFGDHYVLVVDGERRSVRGIVAANDISRGLHIPVQIGERANSFSDIYRAVRV</sequence>